<dbReference type="GO" id="GO:0016887">
    <property type="term" value="F:ATP hydrolysis activity"/>
    <property type="evidence" value="ECO:0007669"/>
    <property type="project" value="InterPro"/>
</dbReference>
<dbReference type="EC" id="3.6.3.30" evidence="5"/>
<accession>A0A174ZU65</accession>
<dbReference type="Gene3D" id="3.40.50.300">
    <property type="entry name" value="P-loop containing nucleotide triphosphate hydrolases"/>
    <property type="match status" value="1"/>
</dbReference>
<dbReference type="Proteomes" id="UP001210809">
    <property type="component" value="Unassembled WGS sequence"/>
</dbReference>
<feature type="domain" description="ABC transporter" evidence="4">
    <location>
        <begin position="4"/>
        <end position="211"/>
    </location>
</feature>
<keyword evidence="1" id="KW-0813">Transport</keyword>
<evidence type="ECO:0000259" key="4">
    <source>
        <dbReference type="PROSITE" id="PS50893"/>
    </source>
</evidence>
<gene>
    <name evidence="5" type="primary">fbpC</name>
    <name evidence="5" type="ORF">ERS852540_01544</name>
    <name evidence="6" type="ORF">PNE09_08755</name>
</gene>
<dbReference type="EMBL" id="CZBY01000011">
    <property type="protein sequence ID" value="CUQ87616.1"/>
    <property type="molecule type" value="Genomic_DNA"/>
</dbReference>
<dbReference type="PROSITE" id="PS50893">
    <property type="entry name" value="ABC_TRANSPORTER_2"/>
    <property type="match status" value="1"/>
</dbReference>
<evidence type="ECO:0000256" key="2">
    <source>
        <dbReference type="ARBA" id="ARBA00022741"/>
    </source>
</evidence>
<dbReference type="PANTHER" id="PTHR42939">
    <property type="entry name" value="ABC TRANSPORTER ATP-BINDING PROTEIN ALBC-RELATED"/>
    <property type="match status" value="1"/>
</dbReference>
<keyword evidence="3 5" id="KW-0067">ATP-binding</keyword>
<sequence length="212" mass="23510">MGIIDINNIDLTIGKTNILKNITVSFDEGKIHGLIGRNGSGKTMLMKCICGFIKPTGGEITVDGKRVGKDVDFPKNMGIIIETPGFIPYYSGYKNLKLLAGLNNKISKQEIKKSMEQVGLDPDLKRHVKKYSLGMRQRLGLAQAIMENPKILILDEPFNGLDKDGVADMRKYLLELKERGKTILIASHSSEDIEILCDTVCEMDKGVLTKIK</sequence>
<dbReference type="InterPro" id="IPR003439">
    <property type="entry name" value="ABC_transporter-like_ATP-bd"/>
</dbReference>
<dbReference type="EMBL" id="JAQLXW010000011">
    <property type="protein sequence ID" value="MDB8004157.1"/>
    <property type="molecule type" value="Genomic_DNA"/>
</dbReference>
<dbReference type="PROSITE" id="PS00211">
    <property type="entry name" value="ABC_TRANSPORTER_1"/>
    <property type="match status" value="1"/>
</dbReference>
<dbReference type="SMART" id="SM00382">
    <property type="entry name" value="AAA"/>
    <property type="match status" value="1"/>
</dbReference>
<evidence type="ECO:0000313" key="6">
    <source>
        <dbReference type="EMBL" id="MDB8004157.1"/>
    </source>
</evidence>
<protein>
    <submittedName>
        <fullName evidence="6">ATP-binding cassette domain-containing protein</fullName>
    </submittedName>
    <submittedName>
        <fullName evidence="5">Fe(3+) ions import ATP-binding protein FbpC</fullName>
        <ecNumber evidence="5">3.6.3.30</ecNumber>
    </submittedName>
</protein>
<keyword evidence="2" id="KW-0547">Nucleotide-binding</keyword>
<reference evidence="5 7" key="1">
    <citation type="submission" date="2015-09" db="EMBL/GenBank/DDBJ databases">
        <authorList>
            <consortium name="Pathogen Informatics"/>
        </authorList>
    </citation>
    <scope>NUCLEOTIDE SEQUENCE [LARGE SCALE GENOMIC DNA]</scope>
    <source>
        <strain evidence="5 7">2789STDY5834928</strain>
    </source>
</reference>
<dbReference type="InterPro" id="IPR003593">
    <property type="entry name" value="AAA+_ATPase"/>
</dbReference>
<dbReference type="Pfam" id="PF00005">
    <property type="entry name" value="ABC_tran"/>
    <property type="match status" value="1"/>
</dbReference>
<dbReference type="InterPro" id="IPR051782">
    <property type="entry name" value="ABC_Transporter_VariousFunc"/>
</dbReference>
<evidence type="ECO:0000313" key="7">
    <source>
        <dbReference type="Proteomes" id="UP000095662"/>
    </source>
</evidence>
<dbReference type="SUPFAM" id="SSF52540">
    <property type="entry name" value="P-loop containing nucleoside triphosphate hydrolases"/>
    <property type="match status" value="1"/>
</dbReference>
<dbReference type="GO" id="GO:0005524">
    <property type="term" value="F:ATP binding"/>
    <property type="evidence" value="ECO:0007669"/>
    <property type="project" value="UniProtKB-KW"/>
</dbReference>
<dbReference type="InterPro" id="IPR017871">
    <property type="entry name" value="ABC_transporter-like_CS"/>
</dbReference>
<dbReference type="STRING" id="39492.ERS852540_01544"/>
<keyword evidence="5" id="KW-0378">Hydrolase</keyword>
<dbReference type="Proteomes" id="UP000095662">
    <property type="component" value="Unassembled WGS sequence"/>
</dbReference>
<evidence type="ECO:0000313" key="5">
    <source>
        <dbReference type="EMBL" id="CUQ87616.1"/>
    </source>
</evidence>
<evidence type="ECO:0000256" key="3">
    <source>
        <dbReference type="ARBA" id="ARBA00022840"/>
    </source>
</evidence>
<evidence type="ECO:0000256" key="1">
    <source>
        <dbReference type="ARBA" id="ARBA00022448"/>
    </source>
</evidence>
<name>A0A174ZU65_9FIRM</name>
<dbReference type="InterPro" id="IPR027417">
    <property type="entry name" value="P-loop_NTPase"/>
</dbReference>
<organism evidence="5 7">
    <name type="scientific">[Eubacterium] siraeum</name>
    <dbReference type="NCBI Taxonomy" id="39492"/>
    <lineage>
        <taxon>Bacteria</taxon>
        <taxon>Bacillati</taxon>
        <taxon>Bacillota</taxon>
        <taxon>Clostridia</taxon>
        <taxon>Eubacteriales</taxon>
        <taxon>Oscillospiraceae</taxon>
        <taxon>Oscillospiraceae incertae sedis</taxon>
    </lineage>
</organism>
<dbReference type="OrthoDB" id="9809205at2"/>
<proteinExistence type="predicted"/>
<dbReference type="AlphaFoldDB" id="A0A174ZU65"/>
<dbReference type="PANTHER" id="PTHR42939:SF1">
    <property type="entry name" value="ABC TRANSPORTER ATP-BINDING PROTEIN ALBC-RELATED"/>
    <property type="match status" value="1"/>
</dbReference>
<reference evidence="6" key="2">
    <citation type="submission" date="2023-01" db="EMBL/GenBank/DDBJ databases">
        <title>Human gut microbiome strain richness.</title>
        <authorList>
            <person name="Chen-Liaw A."/>
        </authorList>
    </citation>
    <scope>NUCLEOTIDE SEQUENCE</scope>
    <source>
        <strain evidence="6">1001283st1_G1_1001283B150217_161031</strain>
    </source>
</reference>